<evidence type="ECO:0000313" key="2">
    <source>
        <dbReference type="Proteomes" id="UP000700596"/>
    </source>
</evidence>
<dbReference type="InterPro" id="IPR016169">
    <property type="entry name" value="FAD-bd_PCMH_sub2"/>
</dbReference>
<comment type="caution">
    <text evidence="1">The sequence shown here is derived from an EMBL/GenBank/DDBJ whole genome shotgun (WGS) entry which is preliminary data.</text>
</comment>
<accession>A0A9P9I751</accession>
<reference evidence="1" key="1">
    <citation type="journal article" date="2021" name="Nat. Commun.">
        <title>Genetic determinants of endophytism in the Arabidopsis root mycobiome.</title>
        <authorList>
            <person name="Mesny F."/>
            <person name="Miyauchi S."/>
            <person name="Thiergart T."/>
            <person name="Pickel B."/>
            <person name="Atanasova L."/>
            <person name="Karlsson M."/>
            <person name="Huettel B."/>
            <person name="Barry K.W."/>
            <person name="Haridas S."/>
            <person name="Chen C."/>
            <person name="Bauer D."/>
            <person name="Andreopoulos W."/>
            <person name="Pangilinan J."/>
            <person name="LaButti K."/>
            <person name="Riley R."/>
            <person name="Lipzen A."/>
            <person name="Clum A."/>
            <person name="Drula E."/>
            <person name="Henrissat B."/>
            <person name="Kohler A."/>
            <person name="Grigoriev I.V."/>
            <person name="Martin F.M."/>
            <person name="Hacquard S."/>
        </authorList>
    </citation>
    <scope>NUCLEOTIDE SEQUENCE</scope>
    <source>
        <strain evidence="1">MPI-CAGE-CH-0243</strain>
    </source>
</reference>
<dbReference type="Gene3D" id="3.30.465.10">
    <property type="match status" value="1"/>
</dbReference>
<protein>
    <submittedName>
        <fullName evidence="1">Uncharacterized protein</fullName>
    </submittedName>
</protein>
<gene>
    <name evidence="1" type="ORF">B0J11DRAFT_512590</name>
</gene>
<organism evidence="1 2">
    <name type="scientific">Dendryphion nanum</name>
    <dbReference type="NCBI Taxonomy" id="256645"/>
    <lineage>
        <taxon>Eukaryota</taxon>
        <taxon>Fungi</taxon>
        <taxon>Dikarya</taxon>
        <taxon>Ascomycota</taxon>
        <taxon>Pezizomycotina</taxon>
        <taxon>Dothideomycetes</taxon>
        <taxon>Pleosporomycetidae</taxon>
        <taxon>Pleosporales</taxon>
        <taxon>Torulaceae</taxon>
        <taxon>Dendryphion</taxon>
    </lineage>
</organism>
<name>A0A9P9I751_9PLEO</name>
<evidence type="ECO:0000313" key="1">
    <source>
        <dbReference type="EMBL" id="KAH7110373.1"/>
    </source>
</evidence>
<dbReference type="EMBL" id="JAGMWT010000028">
    <property type="protein sequence ID" value="KAH7110373.1"/>
    <property type="molecule type" value="Genomic_DNA"/>
</dbReference>
<dbReference type="AlphaFoldDB" id="A0A9P9I751"/>
<dbReference type="Proteomes" id="UP000700596">
    <property type="component" value="Unassembled WGS sequence"/>
</dbReference>
<dbReference type="OrthoDB" id="9983560at2759"/>
<sequence length="155" mass="17273">MGADNILEIKVVTTASGIIVANECQNSDMFWSTDWWKLASRLHPKLVTLNEQGFQGYYTTPGPMTLSGYFLAQDKSNDTITQILVPFLTELKTAEDMISLTSIVTRYHTWIDAYNALPAQPRDNTDGLGGAISTTRLLIRKGLTEDIDAIERCLK</sequence>
<proteinExistence type="predicted"/>
<keyword evidence="2" id="KW-1185">Reference proteome</keyword>